<dbReference type="SUPFAM" id="SSF50969">
    <property type="entry name" value="YVTN repeat-like/Quinoprotein amine dehydrogenase"/>
    <property type="match status" value="1"/>
</dbReference>
<evidence type="ECO:0000313" key="1">
    <source>
        <dbReference type="EMBL" id="QQU00260.1"/>
    </source>
</evidence>
<gene>
    <name evidence="1" type="ORF">I6I88_00350</name>
</gene>
<dbReference type="GeneID" id="93526076"/>
<accession>A0A9Q7EBA6</accession>
<dbReference type="AlphaFoldDB" id="A0A9Q7EBA6"/>
<dbReference type="OrthoDB" id="1148536at2"/>
<organism evidence="1 2">
    <name type="scientific">Myroides odoratus</name>
    <name type="common">Flavobacterium odoratum</name>
    <dbReference type="NCBI Taxonomy" id="256"/>
    <lineage>
        <taxon>Bacteria</taxon>
        <taxon>Pseudomonadati</taxon>
        <taxon>Bacteroidota</taxon>
        <taxon>Flavobacteriia</taxon>
        <taxon>Flavobacteriales</taxon>
        <taxon>Flavobacteriaceae</taxon>
        <taxon>Myroides</taxon>
    </lineage>
</organism>
<sequence>MKPIQTWTVGLKNNLFGGLMPILDPFDSTKFYISDGWGSSFTSMKLRQLSLEDGKEVKSIAIKNTVRCLYFHPDGINLFVVSDRKIFQVNRTDFTLIKKYEKGIARYSDYISSNDEDMLFLMNWNSDFLFVYDYKNEKGKRKKMNTCRGIFKTSEDAYLIFCARIGSVQRYNLRENKVSEVIQTDIFYQVQQGLSGNFYLHMGKVIPATSNTHESIAPINQLDIYNQDFTEKVALRFDFYFETFVISKKEEIVYLIYNNTIWLYSLVKRQVVDTIVLNEKVRIAQLFDEHRVFISYEYDQASMITCWKF</sequence>
<name>A0A9Q7EBA6_MYROD</name>
<reference evidence="1 2" key="1">
    <citation type="submission" date="2021-01" db="EMBL/GenBank/DDBJ databases">
        <title>FDA dAtabase for Regulatory Grade micrObial Sequences (FDA-ARGOS): Supporting development and validation of Infectious Disease Dx tests.</title>
        <authorList>
            <person name="Sproer C."/>
            <person name="Gronow S."/>
            <person name="Severitt S."/>
            <person name="Schroder I."/>
            <person name="Tallon L."/>
            <person name="Sadzewicz L."/>
            <person name="Zhao X."/>
            <person name="Boylan J."/>
            <person name="Ott S."/>
            <person name="Bowen H."/>
            <person name="Vavikolanu K."/>
            <person name="Mehta A."/>
            <person name="Aluvathingal J."/>
            <person name="Nadendla S."/>
            <person name="Lowell S."/>
            <person name="Myers T."/>
            <person name="Yan Y."/>
            <person name="Sichtig H."/>
        </authorList>
    </citation>
    <scope>NUCLEOTIDE SEQUENCE [LARGE SCALE GENOMIC DNA]</scope>
    <source>
        <strain evidence="1 2">FDAARGOS_1131</strain>
    </source>
</reference>
<protein>
    <submittedName>
        <fullName evidence="1">Uncharacterized protein</fullName>
    </submittedName>
</protein>
<dbReference type="EMBL" id="CP068108">
    <property type="protein sequence ID" value="QQU00260.1"/>
    <property type="molecule type" value="Genomic_DNA"/>
</dbReference>
<dbReference type="RefSeq" id="WP_002989435.1">
    <property type="nucleotide sequence ID" value="NZ_CP068108.1"/>
</dbReference>
<dbReference type="InterPro" id="IPR015943">
    <property type="entry name" value="WD40/YVTN_repeat-like_dom_sf"/>
</dbReference>
<dbReference type="Proteomes" id="UP000596202">
    <property type="component" value="Chromosome"/>
</dbReference>
<proteinExistence type="predicted"/>
<evidence type="ECO:0000313" key="2">
    <source>
        <dbReference type="Proteomes" id="UP000596202"/>
    </source>
</evidence>
<dbReference type="Gene3D" id="2.130.10.10">
    <property type="entry name" value="YVTN repeat-like/Quinoprotein amine dehydrogenase"/>
    <property type="match status" value="1"/>
</dbReference>
<dbReference type="InterPro" id="IPR011044">
    <property type="entry name" value="Quino_amine_DH_bsu"/>
</dbReference>